<dbReference type="PANTHER" id="PTHR30472:SF64">
    <property type="entry name" value="IRON(3+)-HYDROXAMATE IMPORT SYSTEM PERMEASE PROTEIN FHUG"/>
    <property type="match status" value="1"/>
</dbReference>
<evidence type="ECO:0000256" key="2">
    <source>
        <dbReference type="ARBA" id="ARBA00007935"/>
    </source>
</evidence>
<evidence type="ECO:0000256" key="7">
    <source>
        <dbReference type="ARBA" id="ARBA00023136"/>
    </source>
</evidence>
<dbReference type="Gene3D" id="1.10.3470.10">
    <property type="entry name" value="ABC transporter involved in vitamin B12 uptake, BtuC"/>
    <property type="match status" value="1"/>
</dbReference>
<dbReference type="EMBL" id="JBAWSX010000003">
    <property type="protein sequence ID" value="MEI4801046.1"/>
    <property type="molecule type" value="Genomic_DNA"/>
</dbReference>
<dbReference type="Proteomes" id="UP001372526">
    <property type="component" value="Unassembled WGS sequence"/>
</dbReference>
<comment type="similarity">
    <text evidence="2">Belongs to the binding-protein-dependent transport system permease family. FecCD subfamily.</text>
</comment>
<evidence type="ECO:0000256" key="4">
    <source>
        <dbReference type="ARBA" id="ARBA00022475"/>
    </source>
</evidence>
<dbReference type="InterPro" id="IPR000522">
    <property type="entry name" value="ABC_transptr_permease_BtuC"/>
</dbReference>
<evidence type="ECO:0000256" key="3">
    <source>
        <dbReference type="ARBA" id="ARBA00022448"/>
    </source>
</evidence>
<feature type="transmembrane region" description="Helical" evidence="8">
    <location>
        <begin position="158"/>
        <end position="180"/>
    </location>
</feature>
<evidence type="ECO:0000256" key="1">
    <source>
        <dbReference type="ARBA" id="ARBA00004651"/>
    </source>
</evidence>
<feature type="transmembrane region" description="Helical" evidence="8">
    <location>
        <begin position="94"/>
        <end position="114"/>
    </location>
</feature>
<dbReference type="SUPFAM" id="SSF81345">
    <property type="entry name" value="ABC transporter involved in vitamin B12 uptake, BtuC"/>
    <property type="match status" value="1"/>
</dbReference>
<keyword evidence="6 8" id="KW-1133">Transmembrane helix</keyword>
<dbReference type="CDD" id="cd06550">
    <property type="entry name" value="TM_ABC_iron-siderophores_like"/>
    <property type="match status" value="1"/>
</dbReference>
<dbReference type="Pfam" id="PF01032">
    <property type="entry name" value="FecCD"/>
    <property type="match status" value="1"/>
</dbReference>
<evidence type="ECO:0000256" key="5">
    <source>
        <dbReference type="ARBA" id="ARBA00022692"/>
    </source>
</evidence>
<reference evidence="9 10" key="1">
    <citation type="submission" date="2024-01" db="EMBL/GenBank/DDBJ databases">
        <title>Seven novel Bacillus-like species.</title>
        <authorList>
            <person name="Liu G."/>
        </authorList>
    </citation>
    <scope>NUCLEOTIDE SEQUENCE [LARGE SCALE GENOMIC DNA]</scope>
    <source>
        <strain evidence="9 10">FJAT-51639</strain>
    </source>
</reference>
<evidence type="ECO:0000256" key="8">
    <source>
        <dbReference type="SAM" id="Phobius"/>
    </source>
</evidence>
<keyword evidence="3" id="KW-0813">Transport</keyword>
<proteinExistence type="inferred from homology"/>
<feature type="transmembrane region" description="Helical" evidence="8">
    <location>
        <begin position="248"/>
        <end position="273"/>
    </location>
</feature>
<organism evidence="9 10">
    <name type="scientific">Bacillus bruguierae</name>
    <dbReference type="NCBI Taxonomy" id="3127667"/>
    <lineage>
        <taxon>Bacteria</taxon>
        <taxon>Bacillati</taxon>
        <taxon>Bacillota</taxon>
        <taxon>Bacilli</taxon>
        <taxon>Bacillales</taxon>
        <taxon>Bacillaceae</taxon>
        <taxon>Bacillus</taxon>
    </lineage>
</organism>
<feature type="transmembrane region" description="Helical" evidence="8">
    <location>
        <begin position="200"/>
        <end position="219"/>
    </location>
</feature>
<comment type="subcellular location">
    <subcellularLocation>
        <location evidence="1">Cell membrane</location>
        <topology evidence="1">Multi-pass membrane protein</topology>
    </subcellularLocation>
</comment>
<name>A0ABU8FEC6_9BACI</name>
<dbReference type="InterPro" id="IPR037294">
    <property type="entry name" value="ABC_BtuC-like"/>
</dbReference>
<keyword evidence="10" id="KW-1185">Reference proteome</keyword>
<comment type="caution">
    <text evidence="9">The sequence shown here is derived from an EMBL/GenBank/DDBJ whole genome shotgun (WGS) entry which is preliminary data.</text>
</comment>
<sequence length="338" mass="36149">MRQGMLTRKNVSILSSIGMLICIVFLISLHTGTFKISPVEVLKTLVGLGSEEQTTILFDFRMPRMIVALLVGSALAVSGAIMQGLSRNPLADPGIIGINAGSGLSVVIFVYFFFGKVTMTSFLSVFILPFFALVGAILAAVIIYALAWKDGVSPVRLVLVGIAVAAGFSAVSLVFSMKMTANDFRFATIWLSGSLWGTDWKFVLSALPWMLIFLPIAFMKAHVLNVMNLGDAAATGLGLNVEKERRKLLFIAVCLAGASVAVAGGISFIGLMAPHLARRLVGGKYQIMIPTAALLGTLLLLFSDLLSRSLLTTSEIPVGLVISVIGAPYFIYLLIKTR</sequence>
<feature type="transmembrane region" description="Helical" evidence="8">
    <location>
        <begin position="285"/>
        <end position="306"/>
    </location>
</feature>
<accession>A0ABU8FEC6</accession>
<evidence type="ECO:0000256" key="6">
    <source>
        <dbReference type="ARBA" id="ARBA00022989"/>
    </source>
</evidence>
<evidence type="ECO:0000313" key="10">
    <source>
        <dbReference type="Proteomes" id="UP001372526"/>
    </source>
</evidence>
<gene>
    <name evidence="9" type="ORF">WAZ07_06845</name>
</gene>
<dbReference type="RefSeq" id="WP_336471851.1">
    <property type="nucleotide sequence ID" value="NZ_JBAWSX010000003.1"/>
</dbReference>
<keyword evidence="5 8" id="KW-0812">Transmembrane</keyword>
<protein>
    <submittedName>
        <fullName evidence="9">Iron ABC transporter permease</fullName>
    </submittedName>
</protein>
<evidence type="ECO:0000313" key="9">
    <source>
        <dbReference type="EMBL" id="MEI4801046.1"/>
    </source>
</evidence>
<feature type="transmembrane region" description="Helical" evidence="8">
    <location>
        <begin position="126"/>
        <end position="146"/>
    </location>
</feature>
<feature type="transmembrane region" description="Helical" evidence="8">
    <location>
        <begin position="65"/>
        <end position="82"/>
    </location>
</feature>
<keyword evidence="7 8" id="KW-0472">Membrane</keyword>
<keyword evidence="4" id="KW-1003">Cell membrane</keyword>
<feature type="transmembrane region" description="Helical" evidence="8">
    <location>
        <begin position="318"/>
        <end position="335"/>
    </location>
</feature>
<dbReference type="PANTHER" id="PTHR30472">
    <property type="entry name" value="FERRIC ENTEROBACTIN TRANSPORT SYSTEM PERMEASE PROTEIN"/>
    <property type="match status" value="1"/>
</dbReference>
<feature type="transmembrane region" description="Helical" evidence="8">
    <location>
        <begin position="12"/>
        <end position="32"/>
    </location>
</feature>